<evidence type="ECO:0000313" key="1">
    <source>
        <dbReference type="EMBL" id="CAF1428965.1"/>
    </source>
</evidence>
<dbReference type="EMBL" id="CAJNOR010003594">
    <property type="protein sequence ID" value="CAF1428965.1"/>
    <property type="molecule type" value="Genomic_DNA"/>
</dbReference>
<name>A0A815MWM2_ADIRI</name>
<proteinExistence type="predicted"/>
<dbReference type="Proteomes" id="UP000663828">
    <property type="component" value="Unassembled WGS sequence"/>
</dbReference>
<reference evidence="1" key="1">
    <citation type="submission" date="2021-02" db="EMBL/GenBank/DDBJ databases">
        <authorList>
            <person name="Nowell W R."/>
        </authorList>
    </citation>
    <scope>NUCLEOTIDE SEQUENCE</scope>
</reference>
<accession>A0A815MWM2</accession>
<dbReference type="AlphaFoldDB" id="A0A815MWM2"/>
<organism evidence="1 2">
    <name type="scientific">Adineta ricciae</name>
    <name type="common">Rotifer</name>
    <dbReference type="NCBI Taxonomy" id="249248"/>
    <lineage>
        <taxon>Eukaryota</taxon>
        <taxon>Metazoa</taxon>
        <taxon>Spiralia</taxon>
        <taxon>Gnathifera</taxon>
        <taxon>Rotifera</taxon>
        <taxon>Eurotatoria</taxon>
        <taxon>Bdelloidea</taxon>
        <taxon>Adinetida</taxon>
        <taxon>Adinetidae</taxon>
        <taxon>Adineta</taxon>
    </lineage>
</organism>
<gene>
    <name evidence="1" type="ORF">XAT740_LOCUS35663</name>
</gene>
<comment type="caution">
    <text evidence="1">The sequence shown here is derived from an EMBL/GenBank/DDBJ whole genome shotgun (WGS) entry which is preliminary data.</text>
</comment>
<keyword evidence="2" id="KW-1185">Reference proteome</keyword>
<evidence type="ECO:0000313" key="2">
    <source>
        <dbReference type="Proteomes" id="UP000663828"/>
    </source>
</evidence>
<sequence>MAIGMHAATAEVIAYEEATKPIKIVYDTWTPRPHFIVVQREQKQDATDTELLATFEIVGQFLSNNRQFVDQAILSFHRGSWYQKHTSKWHAHICVPLEPYLQQARNQIRDIPNNKQWQGAQSVEQGITNLYQKNMHQYQKYKNGCIQKQIPNPTPVESIALSTFNSNTNEFRLVWLASTPRIGVVAQAPAQTKLASLYRFMSRTRDAMEQALSQVDSSFANFGCHFCLYVRDQTDTFTTCRPDQILTANGKISEEPNIVGYIQMDENQYAQWLPSNLRRQWLGEFSRAEHFVRT</sequence>
<protein>
    <submittedName>
        <fullName evidence="1">Uncharacterized protein</fullName>
    </submittedName>
</protein>